<dbReference type="InterPro" id="IPR011992">
    <property type="entry name" value="EF-hand-dom_pair"/>
</dbReference>
<dbReference type="OrthoDB" id="9837699at2759"/>
<dbReference type="Pfam" id="PF13499">
    <property type="entry name" value="EF-hand_7"/>
    <property type="match status" value="1"/>
</dbReference>
<reference evidence="5 6" key="1">
    <citation type="journal article" date="2018" name="Nat. Ecol. Evol.">
        <title>Shark genomes provide insights into elasmobranch evolution and the origin of vertebrates.</title>
        <authorList>
            <person name="Hara Y"/>
            <person name="Yamaguchi K"/>
            <person name="Onimaru K"/>
            <person name="Kadota M"/>
            <person name="Koyanagi M"/>
            <person name="Keeley SD"/>
            <person name="Tatsumi K"/>
            <person name="Tanaka K"/>
            <person name="Motone F"/>
            <person name="Kageyama Y"/>
            <person name="Nozu R"/>
            <person name="Adachi N"/>
            <person name="Nishimura O"/>
            <person name="Nakagawa R"/>
            <person name="Tanegashima C"/>
            <person name="Kiyatake I"/>
            <person name="Matsumoto R"/>
            <person name="Murakumo K"/>
            <person name="Nishida K"/>
            <person name="Terakita A"/>
            <person name="Kuratani S"/>
            <person name="Sato K"/>
            <person name="Hyodo S Kuraku.S."/>
        </authorList>
    </citation>
    <scope>NUCLEOTIDE SEQUENCE [LARGE SCALE GENOMIC DNA]</scope>
</reference>
<dbReference type="OMA" id="NHLENEM"/>
<evidence type="ECO:0000313" key="5">
    <source>
        <dbReference type="EMBL" id="GCB61705.1"/>
    </source>
</evidence>
<keyword evidence="6" id="KW-1185">Reference proteome</keyword>
<dbReference type="AlphaFoldDB" id="A0A401NLF0"/>
<comment type="caution">
    <text evidence="5">The sequence shown here is derived from an EMBL/GenBank/DDBJ whole genome shotgun (WGS) entry which is preliminary data.</text>
</comment>
<evidence type="ECO:0000313" key="6">
    <source>
        <dbReference type="Proteomes" id="UP000288216"/>
    </source>
</evidence>
<keyword evidence="1" id="KW-0106">Calcium</keyword>
<evidence type="ECO:0000256" key="3">
    <source>
        <dbReference type="SAM" id="MobiDB-lite"/>
    </source>
</evidence>
<dbReference type="InterPro" id="IPR018247">
    <property type="entry name" value="EF_Hand_1_Ca_BS"/>
</dbReference>
<dbReference type="STRING" id="75743.A0A401NLF0"/>
<dbReference type="CDD" id="cd00051">
    <property type="entry name" value="EFh"/>
    <property type="match status" value="1"/>
</dbReference>
<protein>
    <recommendedName>
        <fullName evidence="4">EF-hand domain-containing protein</fullName>
    </recommendedName>
</protein>
<dbReference type="SUPFAM" id="SSF47473">
    <property type="entry name" value="EF-hand"/>
    <property type="match status" value="1"/>
</dbReference>
<sequence>MAALEEVSSAETASKTRREDDNGLTLLRGLEVMDWKRAEVHNNEQMALMEKAREFFQICDREEKGFINRTDMQHLQSELSLSSGELQDVFDSLDTDGNGSLTLEEFTTGFGQFLFGEKNIADKINKCQDQSGSPYRNKYAQQIATVDDEHHFNTLMDSLGAKNLFQDQREIQNLWTQLRKDEPHLLTNFEEILTKVSTQIQEANKEKEMMEFALKRKAADYGEEINHLENEMEQQIKNEKDRMFNQSSELKSRCQELEDLLRVKEQEQEQLIQEQNRLERRCIELQSEKQESKLENQRLKQMNVELEEDLQKTNDDLLRAQHQVLVMQEETSKQREEREMEMNKHLQAERDLSLAGLQKSSTLRSSNLWNYRTTAATDQYTGTRLLSNRKGNDCEELSNSETSSKNLEYVNGHRHTQKGTDKEPVAKTRPRSYLQRIISIEEDPLPQFLEMQSTTHLKDWIEMEEELEEGEEEEFVGEERSLETGKVPPPPGREPARKGVLTEVSMNSLSSHHRLNMAVTCSLESQH</sequence>
<evidence type="ECO:0000259" key="4">
    <source>
        <dbReference type="PROSITE" id="PS50222"/>
    </source>
</evidence>
<name>A0A401NLF0_SCYTO</name>
<evidence type="ECO:0000256" key="1">
    <source>
        <dbReference type="ARBA" id="ARBA00022837"/>
    </source>
</evidence>
<organism evidence="5 6">
    <name type="scientific">Scyliorhinus torazame</name>
    <name type="common">Cloudy catshark</name>
    <name type="synonym">Catulus torazame</name>
    <dbReference type="NCBI Taxonomy" id="75743"/>
    <lineage>
        <taxon>Eukaryota</taxon>
        <taxon>Metazoa</taxon>
        <taxon>Chordata</taxon>
        <taxon>Craniata</taxon>
        <taxon>Vertebrata</taxon>
        <taxon>Chondrichthyes</taxon>
        <taxon>Elasmobranchii</taxon>
        <taxon>Galeomorphii</taxon>
        <taxon>Galeoidea</taxon>
        <taxon>Carcharhiniformes</taxon>
        <taxon>Scyliorhinidae</taxon>
        <taxon>Scyliorhinus</taxon>
    </lineage>
</organism>
<feature type="region of interest" description="Disordered" evidence="3">
    <location>
        <begin position="468"/>
        <end position="498"/>
    </location>
</feature>
<dbReference type="InterPro" id="IPR002048">
    <property type="entry name" value="EF_hand_dom"/>
</dbReference>
<dbReference type="GO" id="GO:0005509">
    <property type="term" value="F:calcium ion binding"/>
    <property type="evidence" value="ECO:0007669"/>
    <property type="project" value="InterPro"/>
</dbReference>
<keyword evidence="2" id="KW-0175">Coiled coil</keyword>
<accession>A0A401NLF0</accession>
<dbReference type="SMART" id="SM00054">
    <property type="entry name" value="EFh"/>
    <property type="match status" value="2"/>
</dbReference>
<evidence type="ECO:0000256" key="2">
    <source>
        <dbReference type="SAM" id="Coils"/>
    </source>
</evidence>
<dbReference type="PROSITE" id="PS50222">
    <property type="entry name" value="EF_HAND_2"/>
    <property type="match status" value="1"/>
</dbReference>
<dbReference type="PROSITE" id="PS00018">
    <property type="entry name" value="EF_HAND_1"/>
    <property type="match status" value="1"/>
</dbReference>
<feature type="coiled-coil region" evidence="2">
    <location>
        <begin position="186"/>
        <end position="323"/>
    </location>
</feature>
<gene>
    <name evidence="5" type="ORF">scyTo_0014371</name>
</gene>
<dbReference type="EMBL" id="BFAA01007689">
    <property type="protein sequence ID" value="GCB61705.1"/>
    <property type="molecule type" value="Genomic_DNA"/>
</dbReference>
<proteinExistence type="predicted"/>
<dbReference type="Gene3D" id="1.10.238.10">
    <property type="entry name" value="EF-hand"/>
    <property type="match status" value="1"/>
</dbReference>
<feature type="domain" description="EF-hand" evidence="4">
    <location>
        <begin position="81"/>
        <end position="116"/>
    </location>
</feature>
<dbReference type="Proteomes" id="UP000288216">
    <property type="component" value="Unassembled WGS sequence"/>
</dbReference>